<dbReference type="InterPro" id="IPR011098">
    <property type="entry name" value="G5_dom"/>
</dbReference>
<dbReference type="InterPro" id="IPR016047">
    <property type="entry name" value="M23ase_b-sheet_dom"/>
</dbReference>
<protein>
    <submittedName>
        <fullName evidence="5">M23 family metallopeptidase</fullName>
    </submittedName>
</protein>
<name>A0ABS7K5J8_9BACI</name>
<feature type="domain" description="LysM" evidence="4">
    <location>
        <begin position="231"/>
        <end position="276"/>
    </location>
</feature>
<dbReference type="SMART" id="SM01208">
    <property type="entry name" value="G5"/>
    <property type="match status" value="1"/>
</dbReference>
<comment type="caution">
    <text evidence="5">The sequence shown here is derived from an EMBL/GenBank/DDBJ whole genome shotgun (WGS) entry which is preliminary data.</text>
</comment>
<dbReference type="Gene3D" id="2.20.230.10">
    <property type="entry name" value="Resuscitation-promoting factor rpfb"/>
    <property type="match status" value="1"/>
</dbReference>
<dbReference type="PROSITE" id="PS51782">
    <property type="entry name" value="LYSM"/>
    <property type="match status" value="1"/>
</dbReference>
<dbReference type="EMBL" id="JACWFH010000012">
    <property type="protein sequence ID" value="MBY0097548.1"/>
    <property type="molecule type" value="Genomic_DNA"/>
</dbReference>
<feature type="domain" description="G5" evidence="3">
    <location>
        <begin position="284"/>
        <end position="363"/>
    </location>
</feature>
<keyword evidence="1 2" id="KW-0732">Signal</keyword>
<dbReference type="SUPFAM" id="SSF51261">
    <property type="entry name" value="Duplicated hybrid motif"/>
    <property type="match status" value="1"/>
</dbReference>
<evidence type="ECO:0000256" key="2">
    <source>
        <dbReference type="SAM" id="SignalP"/>
    </source>
</evidence>
<dbReference type="PANTHER" id="PTHR21666">
    <property type="entry name" value="PEPTIDASE-RELATED"/>
    <property type="match status" value="1"/>
</dbReference>
<evidence type="ECO:0000313" key="6">
    <source>
        <dbReference type="Proteomes" id="UP000769780"/>
    </source>
</evidence>
<dbReference type="InterPro" id="IPR018392">
    <property type="entry name" value="LysM"/>
</dbReference>
<feature type="chain" id="PRO_5046938069" evidence="2">
    <location>
        <begin position="46"/>
        <end position="493"/>
    </location>
</feature>
<dbReference type="Pfam" id="PF07501">
    <property type="entry name" value="G5"/>
    <property type="match status" value="1"/>
</dbReference>
<dbReference type="InterPro" id="IPR036779">
    <property type="entry name" value="LysM_dom_sf"/>
</dbReference>
<evidence type="ECO:0000259" key="4">
    <source>
        <dbReference type="PROSITE" id="PS51782"/>
    </source>
</evidence>
<dbReference type="SMART" id="SM00257">
    <property type="entry name" value="LysM"/>
    <property type="match status" value="1"/>
</dbReference>
<proteinExistence type="predicted"/>
<sequence>MAKRRNTFSGLTSKWNTKVKPVMKNAIVAALTVSALTFGSGNAMAAPNLELSTFFHVYIQDEFVGTVEDKEQIESFIQNKLASMEETYKDIDLEIGSEVTYIPEQAFQFNPSTEVEEVLNQVDSKLDIKANASALVLDGQEVAFVKDEATAQDVMDSLMLEHVSKEDLEQVEKRQDDPNQSLPQLKENQTRILDVKLSKEVSFAEKKVNPDEVLSVEEVVKLFKKGTLEEKKYEVKSGDVLGEIADSHDLTLEQLLSLNSELKADTVLRPGMELIVTYQKPLAIVEVNKETYKTEEVPFEKKVEEDSSMFKGDTKVKQEGSDGLKGVTYSVTEQNGREVKKEAVNTKVLKEAVEEITIKGTKVVPSRGTGSFAWPTNGGYVSSNMGYRWGRMHKGMDIARPSERSIKSVDNGVVVSTGNRGDGYGNKVIIDHQNGYRTLYAHLSSISVEPGQTVPRGAKIGVMGSTGDSTGVHLHIEVTKNGKLVDPRTVLGK</sequence>
<dbReference type="CDD" id="cd00118">
    <property type="entry name" value="LysM"/>
    <property type="match status" value="1"/>
</dbReference>
<dbReference type="Gene3D" id="3.10.350.10">
    <property type="entry name" value="LysM domain"/>
    <property type="match status" value="1"/>
</dbReference>
<dbReference type="Gene3D" id="2.70.70.10">
    <property type="entry name" value="Glucose Permease (Domain IIA)"/>
    <property type="match status" value="1"/>
</dbReference>
<dbReference type="Pfam" id="PF01476">
    <property type="entry name" value="LysM"/>
    <property type="match status" value="1"/>
</dbReference>
<dbReference type="Pfam" id="PF01551">
    <property type="entry name" value="Peptidase_M23"/>
    <property type="match status" value="1"/>
</dbReference>
<dbReference type="InterPro" id="IPR050570">
    <property type="entry name" value="Cell_wall_metabolism_enzyme"/>
</dbReference>
<evidence type="ECO:0000259" key="3">
    <source>
        <dbReference type="PROSITE" id="PS51109"/>
    </source>
</evidence>
<evidence type="ECO:0000256" key="1">
    <source>
        <dbReference type="ARBA" id="ARBA00022729"/>
    </source>
</evidence>
<dbReference type="SUPFAM" id="SSF54106">
    <property type="entry name" value="LysM domain"/>
    <property type="match status" value="1"/>
</dbReference>
<dbReference type="Proteomes" id="UP000769780">
    <property type="component" value="Unassembled WGS sequence"/>
</dbReference>
<dbReference type="CDD" id="cd12797">
    <property type="entry name" value="M23_peptidase"/>
    <property type="match status" value="1"/>
</dbReference>
<accession>A0ABS7K5J8</accession>
<dbReference type="PANTHER" id="PTHR21666:SF270">
    <property type="entry name" value="MUREIN HYDROLASE ACTIVATOR ENVC"/>
    <property type="match status" value="1"/>
</dbReference>
<keyword evidence="6" id="KW-1185">Reference proteome</keyword>
<feature type="signal peptide" evidence="2">
    <location>
        <begin position="1"/>
        <end position="45"/>
    </location>
</feature>
<gene>
    <name evidence="5" type="ORF">H0185_12145</name>
</gene>
<evidence type="ECO:0000313" key="5">
    <source>
        <dbReference type="EMBL" id="MBY0097548.1"/>
    </source>
</evidence>
<reference evidence="5 6" key="1">
    <citation type="submission" date="2020-07" db="EMBL/GenBank/DDBJ databases">
        <title>Fungal Genomes of the International Space Station.</title>
        <authorList>
            <person name="Seuylemezian A."/>
            <person name="Singh N.K."/>
            <person name="Wood J."/>
            <person name="Venkateswaran K."/>
        </authorList>
    </citation>
    <scope>NUCLEOTIDE SEQUENCE [LARGE SCALE GENOMIC DNA]</scope>
    <source>
        <strain evidence="5 6">PL-B2</strain>
    </source>
</reference>
<dbReference type="PROSITE" id="PS51109">
    <property type="entry name" value="G5"/>
    <property type="match status" value="1"/>
</dbReference>
<dbReference type="RefSeq" id="WP_221873754.1">
    <property type="nucleotide sequence ID" value="NZ_JACWFH010000012.1"/>
</dbReference>
<organism evidence="5 6">
    <name type="scientific">Mesobacillus maritimus</name>
    <dbReference type="NCBI Taxonomy" id="1643336"/>
    <lineage>
        <taxon>Bacteria</taxon>
        <taxon>Bacillati</taxon>
        <taxon>Bacillota</taxon>
        <taxon>Bacilli</taxon>
        <taxon>Bacillales</taxon>
        <taxon>Bacillaceae</taxon>
        <taxon>Mesobacillus</taxon>
    </lineage>
</organism>
<dbReference type="InterPro" id="IPR011055">
    <property type="entry name" value="Dup_hybrid_motif"/>
</dbReference>